<organism evidence="2 3">
    <name type="scientific">Afipia carboxidovorans (strain ATCC 49405 / DSM 1227 / KCTC 32145 / OM5)</name>
    <name type="common">Oligotropha carboxidovorans</name>
    <dbReference type="NCBI Taxonomy" id="504832"/>
    <lineage>
        <taxon>Bacteria</taxon>
        <taxon>Pseudomonadati</taxon>
        <taxon>Pseudomonadota</taxon>
        <taxon>Alphaproteobacteria</taxon>
        <taxon>Hyphomicrobiales</taxon>
        <taxon>Nitrobacteraceae</taxon>
        <taxon>Afipia</taxon>
    </lineage>
</organism>
<dbReference type="eggNOG" id="COG2358">
    <property type="taxonomic scope" value="Bacteria"/>
</dbReference>
<dbReference type="PANTHER" id="PTHR42941">
    <property type="entry name" value="SLL1037 PROTEIN"/>
    <property type="match status" value="1"/>
</dbReference>
<dbReference type="Pfam" id="PF16868">
    <property type="entry name" value="NMT1_3"/>
    <property type="match status" value="1"/>
</dbReference>
<evidence type="ECO:0000256" key="1">
    <source>
        <dbReference type="SAM" id="SignalP"/>
    </source>
</evidence>
<dbReference type="InterPro" id="IPR011852">
    <property type="entry name" value="TRAP_TAXI"/>
</dbReference>
<keyword evidence="1" id="KW-0732">Signal</keyword>
<feature type="signal peptide" evidence="1">
    <location>
        <begin position="1"/>
        <end position="22"/>
    </location>
</feature>
<sequence length="397" mass="43486">MNTRSAIKAALGAMLSAAIVLALPIANTSADERGEVDPASVSDGLKAIFSYSSSNKANKERLNANTVTLISGTIGGTYVQFGADLASVLDDGDQMRVLPIVGRGSVQSIADILYLRGVDIGIIRADTLDYLERKGFTGSIKNQFAYITKLYNEEMHVIAPTSIRSLADLNGKRVAIDLPNGGTFVTAITIFERLGIKPIYSYTEQRIAYDKLKRGELDAVIAVQGSPSKAVSQVRGDNLHFVPIPYSAPLQADYLPAVLKAEDYPALIPPGGRVDTVAVPAILAAYNWPVKSERYHKVERFVQVFFNKLSRLQQPPFHPKWKETVLSAPLKGWTRFPAAQEWLDQHAVATSATREKFDSFLAMQSGASGNRTPRTPEENDALYQQFLKWQKATGQKP</sequence>
<dbReference type="Proteomes" id="UP000007730">
    <property type="component" value="Chromosome"/>
</dbReference>
<dbReference type="Gene3D" id="3.40.190.10">
    <property type="entry name" value="Periplasmic binding protein-like II"/>
    <property type="match status" value="2"/>
</dbReference>
<evidence type="ECO:0000313" key="2">
    <source>
        <dbReference type="EMBL" id="AEI07637.1"/>
    </source>
</evidence>
<dbReference type="OrthoDB" id="8188218at2"/>
<dbReference type="STRING" id="504832.OCA5_c29460"/>
<dbReference type="AlphaFoldDB" id="B6JBT2"/>
<dbReference type="PANTHER" id="PTHR42941:SF1">
    <property type="entry name" value="SLL1037 PROTEIN"/>
    <property type="match status" value="1"/>
</dbReference>
<gene>
    <name evidence="2" type="ordered locus">OCA5_c29460</name>
</gene>
<dbReference type="HOGENOM" id="CLU_053508_0_0_5"/>
<feature type="chain" id="PRO_5002846850" evidence="1">
    <location>
        <begin position="23"/>
        <end position="397"/>
    </location>
</feature>
<keyword evidence="3" id="KW-1185">Reference proteome</keyword>
<protein>
    <submittedName>
        <fullName evidence="2">Putative TRAP transport system</fullName>
    </submittedName>
</protein>
<proteinExistence type="predicted"/>
<dbReference type="RefSeq" id="WP_012562178.1">
    <property type="nucleotide sequence ID" value="NC_011386.1"/>
</dbReference>
<dbReference type="PATRIC" id="fig|504832.7.peg.3108"/>
<name>B6JBT2_AFIC5</name>
<dbReference type="KEGG" id="ocg:OCA5_c29460"/>
<dbReference type="SUPFAM" id="SSF53850">
    <property type="entry name" value="Periplasmic binding protein-like II"/>
    <property type="match status" value="1"/>
</dbReference>
<evidence type="ECO:0000313" key="3">
    <source>
        <dbReference type="Proteomes" id="UP000007730"/>
    </source>
</evidence>
<dbReference type="KEGG" id="oca:OCAR_5013"/>
<accession>B6JBT2</accession>
<dbReference type="EMBL" id="CP002826">
    <property type="protein sequence ID" value="AEI07637.1"/>
    <property type="molecule type" value="Genomic_DNA"/>
</dbReference>
<reference evidence="2 3" key="1">
    <citation type="journal article" date="2011" name="J. Bacteriol.">
        <title>Complete genome sequences of the chemolithoautotrophic Oligotropha carboxidovorans strains OM4 and OM5.</title>
        <authorList>
            <person name="Volland S."/>
            <person name="Rachinger M."/>
            <person name="Strittmatter A."/>
            <person name="Daniel R."/>
            <person name="Gottschalk G."/>
            <person name="Meyer O."/>
        </authorList>
    </citation>
    <scope>NUCLEOTIDE SEQUENCE [LARGE SCALE GENOMIC DNA]</scope>
    <source>
        <strain evidence="3">ATCC 49405 / DSM 1227 / KCTC 32145 / OM5</strain>
    </source>
</reference>